<comment type="caution">
    <text evidence="1">The sequence shown here is derived from an EMBL/GenBank/DDBJ whole genome shotgun (WGS) entry which is preliminary data.</text>
</comment>
<evidence type="ECO:0008006" key="3">
    <source>
        <dbReference type="Google" id="ProtNLM"/>
    </source>
</evidence>
<accession>A0A8J6JAM0</accession>
<protein>
    <recommendedName>
        <fullName evidence="3">Lipoprotein</fullName>
    </recommendedName>
</protein>
<dbReference type="EMBL" id="JACOPO010000010">
    <property type="protein sequence ID" value="MBC5723570.1"/>
    <property type="molecule type" value="Genomic_DNA"/>
</dbReference>
<evidence type="ECO:0000313" key="1">
    <source>
        <dbReference type="EMBL" id="MBC5723570.1"/>
    </source>
</evidence>
<name>A0A8J6JAM0_9FIRM</name>
<gene>
    <name evidence="1" type="ORF">H8S11_12190</name>
</gene>
<dbReference type="Proteomes" id="UP000628736">
    <property type="component" value="Unassembled WGS sequence"/>
</dbReference>
<evidence type="ECO:0000313" key="2">
    <source>
        <dbReference type="Proteomes" id="UP000628736"/>
    </source>
</evidence>
<dbReference type="RefSeq" id="WP_186853306.1">
    <property type="nucleotide sequence ID" value="NZ_JACOPO010000010.1"/>
</dbReference>
<reference evidence="1" key="1">
    <citation type="submission" date="2020-08" db="EMBL/GenBank/DDBJ databases">
        <title>Genome public.</title>
        <authorList>
            <person name="Liu C."/>
            <person name="Sun Q."/>
        </authorList>
    </citation>
    <scope>NUCLEOTIDE SEQUENCE</scope>
    <source>
        <strain evidence="1">NSJ-23</strain>
    </source>
</reference>
<dbReference type="AlphaFoldDB" id="A0A8J6JAM0"/>
<keyword evidence="2" id="KW-1185">Reference proteome</keyword>
<proteinExistence type="predicted"/>
<organism evidence="1 2">
    <name type="scientific">Flintibacter hominis</name>
    <dbReference type="NCBI Taxonomy" id="2763048"/>
    <lineage>
        <taxon>Bacteria</taxon>
        <taxon>Bacillati</taxon>
        <taxon>Bacillota</taxon>
        <taxon>Clostridia</taxon>
        <taxon>Eubacteriales</taxon>
        <taxon>Flintibacter</taxon>
    </lineage>
</organism>
<sequence>MMILLLSACTGGAEGNEAEELALQIRGEYLAMSSCAGQAAITADYGQRVYQYELAVAVDGEETTLTLSAPDTVAGITARVTGQDGQLEYDGLSVETGPLDPEGLSPVSAVPALLEGARSGYIVSCALEEDGALLRMDCGDPEGTPGTGSEVSLWFDTSTHALSRGEISVDGFRAILCEFTDFAMS</sequence>